<dbReference type="EMBL" id="JARKIB010000012">
    <property type="protein sequence ID" value="KAJ7773803.1"/>
    <property type="molecule type" value="Genomic_DNA"/>
</dbReference>
<evidence type="ECO:0000313" key="2">
    <source>
        <dbReference type="Proteomes" id="UP001215598"/>
    </source>
</evidence>
<reference evidence="1" key="1">
    <citation type="submission" date="2023-03" db="EMBL/GenBank/DDBJ databases">
        <title>Massive genome expansion in bonnet fungi (Mycena s.s.) driven by repeated elements and novel gene families across ecological guilds.</title>
        <authorList>
            <consortium name="Lawrence Berkeley National Laboratory"/>
            <person name="Harder C.B."/>
            <person name="Miyauchi S."/>
            <person name="Viragh M."/>
            <person name="Kuo A."/>
            <person name="Thoen E."/>
            <person name="Andreopoulos B."/>
            <person name="Lu D."/>
            <person name="Skrede I."/>
            <person name="Drula E."/>
            <person name="Henrissat B."/>
            <person name="Morin E."/>
            <person name="Kohler A."/>
            <person name="Barry K."/>
            <person name="LaButti K."/>
            <person name="Morin E."/>
            <person name="Salamov A."/>
            <person name="Lipzen A."/>
            <person name="Mereny Z."/>
            <person name="Hegedus B."/>
            <person name="Baldrian P."/>
            <person name="Stursova M."/>
            <person name="Weitz H."/>
            <person name="Taylor A."/>
            <person name="Grigoriev I.V."/>
            <person name="Nagy L.G."/>
            <person name="Martin F."/>
            <person name="Kauserud H."/>
        </authorList>
    </citation>
    <scope>NUCLEOTIDE SEQUENCE</scope>
    <source>
        <strain evidence="1">CBHHK182m</strain>
    </source>
</reference>
<dbReference type="AlphaFoldDB" id="A0AAD7JXH1"/>
<evidence type="ECO:0000313" key="1">
    <source>
        <dbReference type="EMBL" id="KAJ7773803.1"/>
    </source>
</evidence>
<dbReference type="Proteomes" id="UP001215598">
    <property type="component" value="Unassembled WGS sequence"/>
</dbReference>
<keyword evidence="2" id="KW-1185">Reference proteome</keyword>
<name>A0AAD7JXH1_9AGAR</name>
<sequence>GSSYLDSTNSVLAIQTHLDRAALEAGTDKGVRFHFPLGEKGWVFCEAHNDHYVGMTIPNAEKWSPEDSLGVSLALATIHISASGQQVFLTARLRHHM</sequence>
<comment type="caution">
    <text evidence="1">The sequence shown here is derived from an EMBL/GenBank/DDBJ whole genome shotgun (WGS) entry which is preliminary data.</text>
</comment>
<feature type="non-terminal residue" evidence="1">
    <location>
        <position position="1"/>
    </location>
</feature>
<protein>
    <submittedName>
        <fullName evidence="1">Uncharacterized protein</fullName>
    </submittedName>
</protein>
<proteinExistence type="predicted"/>
<organism evidence="1 2">
    <name type="scientific">Mycena metata</name>
    <dbReference type="NCBI Taxonomy" id="1033252"/>
    <lineage>
        <taxon>Eukaryota</taxon>
        <taxon>Fungi</taxon>
        <taxon>Dikarya</taxon>
        <taxon>Basidiomycota</taxon>
        <taxon>Agaricomycotina</taxon>
        <taxon>Agaricomycetes</taxon>
        <taxon>Agaricomycetidae</taxon>
        <taxon>Agaricales</taxon>
        <taxon>Marasmiineae</taxon>
        <taxon>Mycenaceae</taxon>
        <taxon>Mycena</taxon>
    </lineage>
</organism>
<accession>A0AAD7JXH1</accession>
<gene>
    <name evidence="1" type="ORF">B0H16DRAFT_1304328</name>
</gene>